<evidence type="ECO:0000313" key="2">
    <source>
        <dbReference type="EMBL" id="RLN03032.1"/>
    </source>
</evidence>
<dbReference type="GO" id="GO:0005829">
    <property type="term" value="C:cytosol"/>
    <property type="evidence" value="ECO:0007669"/>
    <property type="project" value="TreeGrafter"/>
</dbReference>
<dbReference type="PANTHER" id="PTHR12302:SF10">
    <property type="entry name" value="RIBONUCLEASE"/>
    <property type="match status" value="1"/>
</dbReference>
<dbReference type="GO" id="GO:0003723">
    <property type="term" value="F:RNA binding"/>
    <property type="evidence" value="ECO:0007669"/>
    <property type="project" value="TreeGrafter"/>
</dbReference>
<dbReference type="GO" id="GO:0006402">
    <property type="term" value="P:mRNA catabolic process"/>
    <property type="evidence" value="ECO:0007669"/>
    <property type="project" value="TreeGrafter"/>
</dbReference>
<dbReference type="GO" id="GO:0005634">
    <property type="term" value="C:nucleus"/>
    <property type="evidence" value="ECO:0007669"/>
    <property type="project" value="TreeGrafter"/>
</dbReference>
<feature type="non-terminal residue" evidence="2">
    <location>
        <position position="1"/>
    </location>
</feature>
<organism evidence="2 3">
    <name type="scientific">Panicum miliaceum</name>
    <name type="common">Proso millet</name>
    <name type="synonym">Broomcorn millet</name>
    <dbReference type="NCBI Taxonomy" id="4540"/>
    <lineage>
        <taxon>Eukaryota</taxon>
        <taxon>Viridiplantae</taxon>
        <taxon>Streptophyta</taxon>
        <taxon>Embryophyta</taxon>
        <taxon>Tracheophyta</taxon>
        <taxon>Spermatophyta</taxon>
        <taxon>Magnoliopsida</taxon>
        <taxon>Liliopsida</taxon>
        <taxon>Poales</taxon>
        <taxon>Poaceae</taxon>
        <taxon>PACMAD clade</taxon>
        <taxon>Panicoideae</taxon>
        <taxon>Panicodae</taxon>
        <taxon>Paniceae</taxon>
        <taxon>Panicinae</taxon>
        <taxon>Panicum</taxon>
        <taxon>Panicum sect. Panicum</taxon>
    </lineage>
</organism>
<accession>A0A3L6RG49</accession>
<dbReference type="InterPro" id="IPR035437">
    <property type="entry name" value="SNase_OB-fold_sf"/>
</dbReference>
<evidence type="ECO:0000256" key="1">
    <source>
        <dbReference type="SAM" id="Phobius"/>
    </source>
</evidence>
<dbReference type="Proteomes" id="UP000275267">
    <property type="component" value="Unassembled WGS sequence"/>
</dbReference>
<dbReference type="EMBL" id="PQIB02000008">
    <property type="protein sequence ID" value="RLN03032.1"/>
    <property type="molecule type" value="Genomic_DNA"/>
</dbReference>
<feature type="transmembrane region" description="Helical" evidence="1">
    <location>
        <begin position="241"/>
        <end position="260"/>
    </location>
</feature>
<dbReference type="SUPFAM" id="SSF50199">
    <property type="entry name" value="Staphylococcal nuclease"/>
    <property type="match status" value="1"/>
</dbReference>
<feature type="transmembrane region" description="Helical" evidence="1">
    <location>
        <begin position="125"/>
        <end position="147"/>
    </location>
</feature>
<keyword evidence="3" id="KW-1185">Reference proteome</keyword>
<dbReference type="OrthoDB" id="1748468at2759"/>
<protein>
    <recommendedName>
        <fullName evidence="4">TNase-like domain-containing protein</fullName>
    </recommendedName>
</protein>
<reference evidence="3" key="1">
    <citation type="journal article" date="2019" name="Nat. Commun.">
        <title>The genome of broomcorn millet.</title>
        <authorList>
            <person name="Zou C."/>
            <person name="Miki D."/>
            <person name="Li D."/>
            <person name="Tang Q."/>
            <person name="Xiao L."/>
            <person name="Rajput S."/>
            <person name="Deng P."/>
            <person name="Jia W."/>
            <person name="Huang R."/>
            <person name="Zhang M."/>
            <person name="Sun Y."/>
            <person name="Hu J."/>
            <person name="Fu X."/>
            <person name="Schnable P.S."/>
            <person name="Li F."/>
            <person name="Zhang H."/>
            <person name="Feng B."/>
            <person name="Zhu X."/>
            <person name="Liu R."/>
            <person name="Schnable J.C."/>
            <person name="Zhu J.-K."/>
            <person name="Zhang H."/>
        </authorList>
    </citation>
    <scope>NUCLEOTIDE SEQUENCE [LARGE SCALE GENOMIC DNA]</scope>
</reference>
<name>A0A3L6RG49_PANMI</name>
<gene>
    <name evidence="2" type="ORF">C2845_PM13G11970</name>
</gene>
<dbReference type="STRING" id="4540.A0A3L6RG49"/>
<dbReference type="AlphaFoldDB" id="A0A3L6RG49"/>
<evidence type="ECO:0008006" key="4">
    <source>
        <dbReference type="Google" id="ProtNLM"/>
    </source>
</evidence>
<keyword evidence="1" id="KW-1133">Transmembrane helix</keyword>
<dbReference type="GO" id="GO:0004518">
    <property type="term" value="F:nuclease activity"/>
    <property type="evidence" value="ECO:0007669"/>
    <property type="project" value="TreeGrafter"/>
</dbReference>
<dbReference type="PANTHER" id="PTHR12302">
    <property type="entry name" value="EBNA2 BINDING PROTEIN P100"/>
    <property type="match status" value="1"/>
</dbReference>
<proteinExistence type="predicted"/>
<dbReference type="Gene3D" id="2.40.50.90">
    <property type="match status" value="2"/>
</dbReference>
<keyword evidence="1" id="KW-0812">Transmembrane</keyword>
<comment type="caution">
    <text evidence="2">The sequence shown here is derived from an EMBL/GenBank/DDBJ whole genome shotgun (WGS) entry which is preliminary data.</text>
</comment>
<keyword evidence="1" id="KW-0472">Membrane</keyword>
<sequence length="263" mass="28882">DVKFKVDYIIVASGSEFGRVYLAGDKNIVGLFVTLGVTKVKEQRHKGDTSPYVKKLLRLEEVARDQGLGCWIKEPSSAEASVRILPSSTIGEANPSSTKGFVAKMKGKILEAIVEQVRDGSTIHVYLIPSFTFVQVYVAGAAVWIILEGIDSFDNMFASAYYSGENTAKDVVLELAENVIVAEVIGGGKLYAQIVGDRRLDNIQQELASMKSNEASETLIAKDSSNTLSDTLEVQDINQSILHRIRIMWFLFVLCGLVCLKIK</sequence>
<evidence type="ECO:0000313" key="3">
    <source>
        <dbReference type="Proteomes" id="UP000275267"/>
    </source>
</evidence>